<evidence type="ECO:0000313" key="10">
    <source>
        <dbReference type="Proteomes" id="UP000293296"/>
    </source>
</evidence>
<sequence>MATNPVLDVEGLDLVAGRPPHETPLVHSLGLSVAPGEVLALIGESGSGKSMTCLAVMDLLPPGVRQTAGHIRVNGRETVRRGRDAAMVLQNPSSCFDPVMTVRGHFRETVRGLGLGGAPDIRAVAALAEVGFDAPGTLLPLYPFQLSGGMLQRVMLALAMLGDPGLLLADEPTTDLDMPAQAKALECIDALRRSRGLAVLLVTHDLSVAARLADRVAVMRHGRLLETGPAAAFFEAPQSDYGRTLLAAHYDLHDALAAPSPRAANDQGARP</sequence>
<dbReference type="PROSITE" id="PS00211">
    <property type="entry name" value="ABC_TRANSPORTER_1"/>
    <property type="match status" value="1"/>
</dbReference>
<dbReference type="KEGG" id="dcb:C3Y92_15055"/>
<dbReference type="SUPFAM" id="SSF52540">
    <property type="entry name" value="P-loop containing nucleoside triphosphate hydrolases"/>
    <property type="match status" value="1"/>
</dbReference>
<evidence type="ECO:0000313" key="9">
    <source>
        <dbReference type="EMBL" id="QAZ68474.1"/>
    </source>
</evidence>
<keyword evidence="5" id="KW-0547">Nucleotide-binding</keyword>
<dbReference type="OrthoDB" id="9809450at2"/>
<dbReference type="InterPro" id="IPR027417">
    <property type="entry name" value="P-loop_NTPase"/>
</dbReference>
<dbReference type="PROSITE" id="PS50893">
    <property type="entry name" value="ABC_TRANSPORTER_2"/>
    <property type="match status" value="1"/>
</dbReference>
<evidence type="ECO:0000256" key="7">
    <source>
        <dbReference type="ARBA" id="ARBA00023136"/>
    </source>
</evidence>
<proteinExistence type="inferred from homology"/>
<keyword evidence="4" id="KW-1003">Cell membrane</keyword>
<evidence type="ECO:0000259" key="8">
    <source>
        <dbReference type="PROSITE" id="PS50893"/>
    </source>
</evidence>
<keyword evidence="6 9" id="KW-0067">ATP-binding</keyword>
<dbReference type="GO" id="GO:0005886">
    <property type="term" value="C:plasma membrane"/>
    <property type="evidence" value="ECO:0007669"/>
    <property type="project" value="UniProtKB-SubCell"/>
</dbReference>
<dbReference type="EMBL" id="CP026538">
    <property type="protein sequence ID" value="QAZ68474.1"/>
    <property type="molecule type" value="Genomic_DNA"/>
</dbReference>
<evidence type="ECO:0000256" key="3">
    <source>
        <dbReference type="ARBA" id="ARBA00022448"/>
    </source>
</evidence>
<dbReference type="InterPro" id="IPR003439">
    <property type="entry name" value="ABC_transporter-like_ATP-bd"/>
</dbReference>
<reference evidence="9 10" key="1">
    <citation type="submission" date="2018-02" db="EMBL/GenBank/DDBJ databases">
        <title>Genome sequence of Desulfovibrio carbinolicus DSM 3852.</title>
        <authorList>
            <person name="Wilbanks E."/>
            <person name="Skennerton C.T."/>
            <person name="Orphan V.J."/>
        </authorList>
    </citation>
    <scope>NUCLEOTIDE SEQUENCE [LARGE SCALE GENOMIC DNA]</scope>
    <source>
        <strain evidence="9 10">DSM 3852</strain>
    </source>
</reference>
<comment type="subcellular location">
    <subcellularLocation>
        <location evidence="1">Cell inner membrane</location>
        <topology evidence="1">Peripheral membrane protein</topology>
    </subcellularLocation>
</comment>
<keyword evidence="3" id="KW-0813">Transport</keyword>
<organism evidence="9 10">
    <name type="scientific">Solidesulfovibrio carbinolicus</name>
    <dbReference type="NCBI Taxonomy" id="296842"/>
    <lineage>
        <taxon>Bacteria</taxon>
        <taxon>Pseudomonadati</taxon>
        <taxon>Thermodesulfobacteriota</taxon>
        <taxon>Desulfovibrionia</taxon>
        <taxon>Desulfovibrionales</taxon>
        <taxon>Desulfovibrionaceae</taxon>
        <taxon>Solidesulfovibrio</taxon>
    </lineage>
</organism>
<dbReference type="InterPro" id="IPR003593">
    <property type="entry name" value="AAA+_ATPase"/>
</dbReference>
<dbReference type="SMART" id="SM00382">
    <property type="entry name" value="AAA"/>
    <property type="match status" value="1"/>
</dbReference>
<dbReference type="RefSeq" id="WP_129353946.1">
    <property type="nucleotide sequence ID" value="NZ_CP026538.1"/>
</dbReference>
<dbReference type="CDD" id="cd03257">
    <property type="entry name" value="ABC_NikE_OppD_transporters"/>
    <property type="match status" value="1"/>
</dbReference>
<evidence type="ECO:0000256" key="6">
    <source>
        <dbReference type="ARBA" id="ARBA00022840"/>
    </source>
</evidence>
<dbReference type="InterPro" id="IPR050388">
    <property type="entry name" value="ABC_Ni/Peptide_Import"/>
</dbReference>
<dbReference type="Pfam" id="PF00005">
    <property type="entry name" value="ABC_tran"/>
    <property type="match status" value="1"/>
</dbReference>
<dbReference type="GO" id="GO:0016887">
    <property type="term" value="F:ATP hydrolysis activity"/>
    <property type="evidence" value="ECO:0007669"/>
    <property type="project" value="InterPro"/>
</dbReference>
<feature type="domain" description="ABC transporter" evidence="8">
    <location>
        <begin position="9"/>
        <end position="246"/>
    </location>
</feature>
<dbReference type="AlphaFoldDB" id="A0A4P6HP56"/>
<comment type="similarity">
    <text evidence="2">Belongs to the ABC transporter superfamily.</text>
</comment>
<keyword evidence="10" id="KW-1185">Reference proteome</keyword>
<dbReference type="Proteomes" id="UP000293296">
    <property type="component" value="Chromosome"/>
</dbReference>
<name>A0A4P6HP56_9BACT</name>
<dbReference type="InterPro" id="IPR017871">
    <property type="entry name" value="ABC_transporter-like_CS"/>
</dbReference>
<keyword evidence="7" id="KW-0472">Membrane</keyword>
<dbReference type="PANTHER" id="PTHR43297">
    <property type="entry name" value="OLIGOPEPTIDE TRANSPORT ATP-BINDING PROTEIN APPD"/>
    <property type="match status" value="1"/>
</dbReference>
<dbReference type="Gene3D" id="3.40.50.300">
    <property type="entry name" value="P-loop containing nucleotide triphosphate hydrolases"/>
    <property type="match status" value="1"/>
</dbReference>
<dbReference type="PANTHER" id="PTHR43297:SF2">
    <property type="entry name" value="DIPEPTIDE TRANSPORT ATP-BINDING PROTEIN DPPD"/>
    <property type="match status" value="1"/>
</dbReference>
<evidence type="ECO:0000256" key="4">
    <source>
        <dbReference type="ARBA" id="ARBA00022475"/>
    </source>
</evidence>
<accession>A0A4P6HP56</accession>
<dbReference type="GO" id="GO:0005524">
    <property type="term" value="F:ATP binding"/>
    <property type="evidence" value="ECO:0007669"/>
    <property type="project" value="UniProtKB-KW"/>
</dbReference>
<evidence type="ECO:0000256" key="2">
    <source>
        <dbReference type="ARBA" id="ARBA00005417"/>
    </source>
</evidence>
<gene>
    <name evidence="9" type="primary">nikD</name>
    <name evidence="9" type="ORF">C3Y92_15055</name>
</gene>
<evidence type="ECO:0000256" key="1">
    <source>
        <dbReference type="ARBA" id="ARBA00004417"/>
    </source>
</evidence>
<evidence type="ECO:0000256" key="5">
    <source>
        <dbReference type="ARBA" id="ARBA00022741"/>
    </source>
</evidence>
<protein>
    <submittedName>
        <fullName evidence="9">Nickel import ATP-binding protein NikD</fullName>
    </submittedName>
</protein>